<evidence type="ECO:0000259" key="7">
    <source>
        <dbReference type="Pfam" id="PF04055"/>
    </source>
</evidence>
<accession>A0A9X9S3C3</accession>
<dbReference type="InterPro" id="IPR058240">
    <property type="entry name" value="rSAM_sf"/>
</dbReference>
<reference evidence="8" key="1">
    <citation type="submission" date="2022-11" db="EMBL/GenBank/DDBJ databases">
        <title>Complete genome sequence of Methanogenium organophilum DSM 3596.</title>
        <authorList>
            <person name="Chen S.-C."/>
            <person name="Lai S.-J."/>
            <person name="You Y.-T."/>
        </authorList>
    </citation>
    <scope>NUCLEOTIDE SEQUENCE</scope>
    <source>
        <strain evidence="8">DSM 3596</strain>
    </source>
</reference>
<sequence>MYYHILLNDLCNLNCRYCKGRIFPEMDTDCWDSNPRQVQSDITYSHGELCRFIRLDSDPCLIFYGGEPLLSIETIQSIMGVLSGECRFMMHTNGTLLDRVPEDVLMQFETMIVSIDGCEATHDRNRGRGTYQTIINNCERIRQMNIPADFIGRMTVTEDTDIYRDVTHLAFETDGLFPSVHWQLDANFSENYCHDSYSEWVDNSYIPGLFRLMDRWVTHMEETGEVLRWYPFIDTMQDTLNGIQPSVLRCGSGFANYSITPDGRFAPCPCMVGMTEYYCGDIRKDSPETLRKVVFDGKCMDCDLFDFCGGRCLYSQVMDLWPDEGCTDIYRTVHALYQAVLEAFPRVKACVCDNIISPEQFVHPKFNGCEIIP</sequence>
<gene>
    <name evidence="8" type="ORF">OU421_11470</name>
</gene>
<evidence type="ECO:0000256" key="4">
    <source>
        <dbReference type="ARBA" id="ARBA00022723"/>
    </source>
</evidence>
<evidence type="ECO:0000256" key="1">
    <source>
        <dbReference type="ARBA" id="ARBA00001966"/>
    </source>
</evidence>
<keyword evidence="5" id="KW-0408">Iron</keyword>
<dbReference type="SUPFAM" id="SSF102114">
    <property type="entry name" value="Radical SAM enzymes"/>
    <property type="match status" value="1"/>
</dbReference>
<evidence type="ECO:0000313" key="9">
    <source>
        <dbReference type="Proteomes" id="UP001163096"/>
    </source>
</evidence>
<dbReference type="Gene3D" id="3.20.20.70">
    <property type="entry name" value="Aldolase class I"/>
    <property type="match status" value="1"/>
</dbReference>
<name>A0A9X9S3C3_METOG</name>
<dbReference type="SFLD" id="SFLDG01067">
    <property type="entry name" value="SPASM/twitch_domain_containing"/>
    <property type="match status" value="1"/>
</dbReference>
<keyword evidence="2" id="KW-0004">4Fe-4S</keyword>
<evidence type="ECO:0000256" key="5">
    <source>
        <dbReference type="ARBA" id="ARBA00023004"/>
    </source>
</evidence>
<dbReference type="AlphaFoldDB" id="A0A9X9S3C3"/>
<dbReference type="InterPro" id="IPR023819">
    <property type="entry name" value="Pep-mod_rSAM_AF0577"/>
</dbReference>
<dbReference type="GO" id="GO:0016491">
    <property type="term" value="F:oxidoreductase activity"/>
    <property type="evidence" value="ECO:0007669"/>
    <property type="project" value="InterPro"/>
</dbReference>
<feature type="domain" description="Radical SAM core" evidence="7">
    <location>
        <begin position="9"/>
        <end position="155"/>
    </location>
</feature>
<dbReference type="NCBIfam" id="TIGR04085">
    <property type="entry name" value="rSAM_more_4Fe4S"/>
    <property type="match status" value="1"/>
</dbReference>
<dbReference type="Proteomes" id="UP001163096">
    <property type="component" value="Chromosome"/>
</dbReference>
<dbReference type="GeneID" id="76835730"/>
<dbReference type="GO" id="GO:0051539">
    <property type="term" value="F:4 iron, 4 sulfur cluster binding"/>
    <property type="evidence" value="ECO:0007669"/>
    <property type="project" value="UniProtKB-KW"/>
</dbReference>
<dbReference type="KEGG" id="mou:OU421_11470"/>
<dbReference type="InterPro" id="IPR000385">
    <property type="entry name" value="MoaA_NifB_PqqE_Fe-S-bd_CS"/>
</dbReference>
<dbReference type="EMBL" id="CP113361">
    <property type="protein sequence ID" value="WAI01023.1"/>
    <property type="molecule type" value="Genomic_DNA"/>
</dbReference>
<dbReference type="Pfam" id="PF04055">
    <property type="entry name" value="Radical_SAM"/>
    <property type="match status" value="1"/>
</dbReference>
<keyword evidence="9" id="KW-1185">Reference proteome</keyword>
<dbReference type="SFLD" id="SFLDG01104">
    <property type="entry name" value="Uncharacterised_Radical_SAM_Su"/>
    <property type="match status" value="1"/>
</dbReference>
<proteinExistence type="predicted"/>
<protein>
    <submittedName>
        <fullName evidence="8">TIGR04084 family radical SAM/SPASM domain-containing protein</fullName>
    </submittedName>
</protein>
<evidence type="ECO:0000256" key="6">
    <source>
        <dbReference type="ARBA" id="ARBA00023014"/>
    </source>
</evidence>
<dbReference type="PROSITE" id="PS01305">
    <property type="entry name" value="MOAA_NIFB_PQQE"/>
    <property type="match status" value="1"/>
</dbReference>
<dbReference type="RefSeq" id="WP_268186232.1">
    <property type="nucleotide sequence ID" value="NZ_CP113361.1"/>
</dbReference>
<dbReference type="SFLD" id="SFLDS00029">
    <property type="entry name" value="Radical_SAM"/>
    <property type="match status" value="1"/>
</dbReference>
<comment type="cofactor">
    <cofactor evidence="1">
        <name>[4Fe-4S] cluster</name>
        <dbReference type="ChEBI" id="CHEBI:49883"/>
    </cofactor>
</comment>
<dbReference type="NCBIfam" id="TIGR04084">
    <property type="entry name" value="rSAM_AF0577"/>
    <property type="match status" value="1"/>
</dbReference>
<keyword evidence="4" id="KW-0479">Metal-binding</keyword>
<evidence type="ECO:0000256" key="3">
    <source>
        <dbReference type="ARBA" id="ARBA00022691"/>
    </source>
</evidence>
<dbReference type="InterPro" id="IPR013785">
    <property type="entry name" value="Aldolase_TIM"/>
</dbReference>
<dbReference type="CDD" id="cd01335">
    <property type="entry name" value="Radical_SAM"/>
    <property type="match status" value="1"/>
</dbReference>
<dbReference type="PANTHER" id="PTHR43273:SF2">
    <property type="entry name" value="RADICAL SAM CORE DOMAIN-CONTAINING PROTEIN"/>
    <property type="match status" value="1"/>
</dbReference>
<dbReference type="InterPro" id="IPR007197">
    <property type="entry name" value="rSAM"/>
</dbReference>
<keyword evidence="6" id="KW-0411">Iron-sulfur</keyword>
<dbReference type="InterPro" id="IPR023885">
    <property type="entry name" value="4Fe4S-binding_SPASM_dom"/>
</dbReference>
<evidence type="ECO:0000313" key="8">
    <source>
        <dbReference type="EMBL" id="WAI01023.1"/>
    </source>
</evidence>
<organism evidence="8 9">
    <name type="scientific">Methanogenium organophilum</name>
    <dbReference type="NCBI Taxonomy" id="2199"/>
    <lineage>
        <taxon>Archaea</taxon>
        <taxon>Methanobacteriati</taxon>
        <taxon>Methanobacteriota</taxon>
        <taxon>Stenosarchaea group</taxon>
        <taxon>Methanomicrobia</taxon>
        <taxon>Methanomicrobiales</taxon>
        <taxon>Methanomicrobiaceae</taxon>
        <taxon>Methanogenium</taxon>
    </lineage>
</organism>
<dbReference type="GO" id="GO:0046872">
    <property type="term" value="F:metal ion binding"/>
    <property type="evidence" value="ECO:0007669"/>
    <property type="project" value="UniProtKB-KW"/>
</dbReference>
<evidence type="ECO:0000256" key="2">
    <source>
        <dbReference type="ARBA" id="ARBA00022485"/>
    </source>
</evidence>
<keyword evidence="3" id="KW-0949">S-adenosyl-L-methionine</keyword>
<dbReference type="PANTHER" id="PTHR43273">
    <property type="entry name" value="ANAEROBIC SULFATASE-MATURATING ENZYME HOMOLOG ASLB-RELATED"/>
    <property type="match status" value="1"/>
</dbReference>
<dbReference type="InterPro" id="IPR023867">
    <property type="entry name" value="Sulphatase_maturase_rSAM"/>
</dbReference>